<gene>
    <name evidence="11" type="ORF">CCH79_00009085</name>
</gene>
<dbReference type="EMBL" id="NHOQ01002573">
    <property type="protein sequence ID" value="PWA15721.1"/>
    <property type="molecule type" value="Genomic_DNA"/>
</dbReference>
<sequence>MSSLLRSEEMCLAQLFLQSGSAYDCISELGELGLVEFRDLNPNVNSFQRKYVNEIKKCEEMERILGYLLREIKKADISLPESDMNPVAPSPKHIMTIMEQLQRLEVELGEVTRNKEKLQKNLLELTEYTHMLRITRNFVQRSAEGEPLHVQYEEFPFLEKDTRMDYSSMQRLGAKLGFISGLIQRAKIEAFERMLWRVCKGYTILSYAEVEEYLEDPDTGEPTKSVVFLISYWGDQIGQKVKKICDCYHCHLYPYPSNNDERNDVVEGLRTRIQDLHTVLHRTEVYLKQVLIKASESVYTWVVQVKNMKAIYYILNRCSFDVTNKCLIAEVWCPVNDIPKLRKALEDGSRKSGATVPSFVNRIPTTDTPPTLIRTNKFTSGFQNIVDAYGVCSYREVNPAPFTIITFPFLFAVMFGDLGHGIIMSLFALWMVRYENNRKLKNTRNEIWNTFFEGRYIILMMGLFSIYTGLIYNDCFSKSLNIFGSGWNVTAMYTANVWTKEVVKGNNFLTLDPNVTGVFKGPYPFGIDPDSRQAPSILIHFINMFLMQGEAVQPLYPGQTGLQIFLVVIAVLSVPVLLLGKPVYLRWLHKGGQNRLGLYRGYERVRRNSDEELYLLRSEDMEEGSSHSDLSSSGEHVSEEFNFADEFLHQAIHTIEYCLGCISNTASYLRLWALSLAHARKYDGLLSVQVHVGWKLIIEHAIPTMTHELSEVLWVMVMRIGLQMDTALGVVLLVPVFGLFAVLTVSILLVMEGLSAFLHALRLHWVEFQNKFYSGTGVKFCPFSFALLPSSFEHDGLL</sequence>
<protein>
    <recommendedName>
        <fullName evidence="9">V-type proton ATPase subunit a</fullName>
    </recommendedName>
</protein>
<dbReference type="GO" id="GO:0000220">
    <property type="term" value="C:vacuolar proton-transporting V-type ATPase, V0 domain"/>
    <property type="evidence" value="ECO:0007669"/>
    <property type="project" value="InterPro"/>
</dbReference>
<feature type="transmembrane region" description="Helical" evidence="9">
    <location>
        <begin position="562"/>
        <end position="580"/>
    </location>
</feature>
<feature type="transmembrane region" description="Helical" evidence="9">
    <location>
        <begin position="409"/>
        <end position="432"/>
    </location>
</feature>
<dbReference type="Pfam" id="PF01496">
    <property type="entry name" value="V_ATPase_I"/>
    <property type="match status" value="3"/>
</dbReference>
<reference evidence="11 12" key="1">
    <citation type="journal article" date="2018" name="G3 (Bethesda)">
        <title>A High-Quality Reference Genome for the Invasive Mosquitofish Gambusia affinis Using a Chicago Library.</title>
        <authorList>
            <person name="Hoffberg S.L."/>
            <person name="Troendle N.J."/>
            <person name="Glenn T.C."/>
            <person name="Mahmud O."/>
            <person name="Louha S."/>
            <person name="Chalopin D."/>
            <person name="Bennetzen J.L."/>
            <person name="Mauricio R."/>
        </authorList>
    </citation>
    <scope>NUCLEOTIDE SEQUENCE [LARGE SCALE GENOMIC DNA]</scope>
    <source>
        <strain evidence="11">NE01/NJP1002.9</strain>
        <tissue evidence="11">Muscle</tissue>
    </source>
</reference>
<comment type="function">
    <text evidence="9">Essential component of the vacuolar proton pump (V-ATPase), a multimeric enzyme that catalyzes the translocation of protons across the membranes. Required for assembly and activity of the V-ATPase.</text>
</comment>
<evidence type="ECO:0000256" key="5">
    <source>
        <dbReference type="ARBA" id="ARBA00022781"/>
    </source>
</evidence>
<dbReference type="GO" id="GO:0051117">
    <property type="term" value="F:ATPase binding"/>
    <property type="evidence" value="ECO:0007669"/>
    <property type="project" value="TreeGrafter"/>
</dbReference>
<dbReference type="GO" id="GO:0005886">
    <property type="term" value="C:plasma membrane"/>
    <property type="evidence" value="ECO:0007669"/>
    <property type="project" value="TreeGrafter"/>
</dbReference>
<evidence type="ECO:0000313" key="11">
    <source>
        <dbReference type="EMBL" id="PWA15721.1"/>
    </source>
</evidence>
<dbReference type="AlphaFoldDB" id="A0A315UYB5"/>
<keyword evidence="3 9" id="KW-0813">Transport</keyword>
<comment type="caution">
    <text evidence="11">The sequence shown here is derived from an EMBL/GenBank/DDBJ whole genome shotgun (WGS) entry which is preliminary data.</text>
</comment>
<evidence type="ECO:0000313" key="12">
    <source>
        <dbReference type="Proteomes" id="UP000250572"/>
    </source>
</evidence>
<organism evidence="11 12">
    <name type="scientific">Gambusia affinis</name>
    <name type="common">Western mosquitofish</name>
    <name type="synonym">Heterandria affinis</name>
    <dbReference type="NCBI Taxonomy" id="33528"/>
    <lineage>
        <taxon>Eukaryota</taxon>
        <taxon>Metazoa</taxon>
        <taxon>Chordata</taxon>
        <taxon>Craniata</taxon>
        <taxon>Vertebrata</taxon>
        <taxon>Euteleostomi</taxon>
        <taxon>Actinopterygii</taxon>
        <taxon>Neopterygii</taxon>
        <taxon>Teleostei</taxon>
        <taxon>Neoteleostei</taxon>
        <taxon>Acanthomorphata</taxon>
        <taxon>Ovalentaria</taxon>
        <taxon>Atherinomorphae</taxon>
        <taxon>Cyprinodontiformes</taxon>
        <taxon>Poeciliidae</taxon>
        <taxon>Poeciliinae</taxon>
        <taxon>Gambusia</taxon>
    </lineage>
</organism>
<keyword evidence="10" id="KW-0175">Coiled coil</keyword>
<accession>A0A315UYB5</accession>
<evidence type="ECO:0000256" key="9">
    <source>
        <dbReference type="RuleBase" id="RU361189"/>
    </source>
</evidence>
<evidence type="ECO:0000256" key="2">
    <source>
        <dbReference type="ARBA" id="ARBA00009904"/>
    </source>
</evidence>
<dbReference type="GO" id="GO:0046961">
    <property type="term" value="F:proton-transporting ATPase activity, rotational mechanism"/>
    <property type="evidence" value="ECO:0007669"/>
    <property type="project" value="InterPro"/>
</dbReference>
<evidence type="ECO:0000256" key="10">
    <source>
        <dbReference type="SAM" id="Coils"/>
    </source>
</evidence>
<evidence type="ECO:0000256" key="8">
    <source>
        <dbReference type="ARBA" id="ARBA00023136"/>
    </source>
</evidence>
<evidence type="ECO:0000256" key="6">
    <source>
        <dbReference type="ARBA" id="ARBA00022989"/>
    </source>
</evidence>
<evidence type="ECO:0000256" key="4">
    <source>
        <dbReference type="ARBA" id="ARBA00022692"/>
    </source>
</evidence>
<keyword evidence="12" id="KW-1185">Reference proteome</keyword>
<keyword evidence="5 9" id="KW-0375">Hydrogen ion transport</keyword>
<dbReference type="GO" id="GO:0007035">
    <property type="term" value="P:vacuolar acidification"/>
    <property type="evidence" value="ECO:0007669"/>
    <property type="project" value="TreeGrafter"/>
</dbReference>
<feature type="transmembrane region" description="Helical" evidence="9">
    <location>
        <begin position="726"/>
        <end position="751"/>
    </location>
</feature>
<comment type="subcellular location">
    <subcellularLocation>
        <location evidence="1">Membrane</location>
        <topology evidence="1">Multi-pass membrane protein</topology>
    </subcellularLocation>
</comment>
<dbReference type="InterPro" id="IPR002490">
    <property type="entry name" value="V-ATPase_116kDa_su"/>
</dbReference>
<dbReference type="PANTHER" id="PTHR11629:SF22">
    <property type="entry name" value="V-TYPE PROTON ATPASE 116 KDA SUBUNIT A 2"/>
    <property type="match status" value="1"/>
</dbReference>
<proteinExistence type="inferred from homology"/>
<feature type="coiled-coil region" evidence="10">
    <location>
        <begin position="94"/>
        <end position="128"/>
    </location>
</feature>
<evidence type="ECO:0000256" key="1">
    <source>
        <dbReference type="ARBA" id="ARBA00004141"/>
    </source>
</evidence>
<dbReference type="PIRSF" id="PIRSF001293">
    <property type="entry name" value="ATP6V0A1"/>
    <property type="match status" value="1"/>
</dbReference>
<dbReference type="InterPro" id="IPR026028">
    <property type="entry name" value="V-type_ATPase_116kDa_su_euka"/>
</dbReference>
<comment type="similarity">
    <text evidence="2 9">Belongs to the V-ATPase 116 kDa subunit family.</text>
</comment>
<name>A0A315UYB5_GAMAF</name>
<keyword evidence="4 9" id="KW-0812">Transmembrane</keyword>
<keyword evidence="6 9" id="KW-1133">Transmembrane helix</keyword>
<dbReference type="PANTHER" id="PTHR11629">
    <property type="entry name" value="VACUOLAR PROTON ATPASES"/>
    <property type="match status" value="1"/>
</dbReference>
<evidence type="ECO:0000256" key="3">
    <source>
        <dbReference type="ARBA" id="ARBA00022448"/>
    </source>
</evidence>
<keyword evidence="7 9" id="KW-0406">Ion transport</keyword>
<feature type="transmembrane region" description="Helical" evidence="9">
    <location>
        <begin position="453"/>
        <end position="472"/>
    </location>
</feature>
<keyword evidence="8 9" id="KW-0472">Membrane</keyword>
<dbReference type="Proteomes" id="UP000250572">
    <property type="component" value="Unassembled WGS sequence"/>
</dbReference>
<evidence type="ECO:0000256" key="7">
    <source>
        <dbReference type="ARBA" id="ARBA00023065"/>
    </source>
</evidence>
<dbReference type="STRING" id="33528.ENSGAFP00000027017"/>